<protein>
    <submittedName>
        <fullName evidence="2">Glycosyltransferase</fullName>
    </submittedName>
</protein>
<dbReference type="PATRIC" id="fig|1353533.3.peg.407"/>
<dbReference type="GO" id="GO:0016757">
    <property type="term" value="F:glycosyltransferase activity"/>
    <property type="evidence" value="ECO:0007669"/>
    <property type="project" value="InterPro"/>
</dbReference>
<evidence type="ECO:0000259" key="1">
    <source>
        <dbReference type="Pfam" id="PF00534"/>
    </source>
</evidence>
<evidence type="ECO:0000313" key="3">
    <source>
        <dbReference type="Proteomes" id="UP000017820"/>
    </source>
</evidence>
<dbReference type="AlphaFoldDB" id="V4HCC2"/>
<dbReference type="EMBL" id="AUSV01000006">
    <property type="protein sequence ID" value="ESP95131.1"/>
    <property type="molecule type" value="Genomic_DNA"/>
</dbReference>
<dbReference type="PANTHER" id="PTHR45947">
    <property type="entry name" value="SULFOQUINOVOSYL TRANSFERASE SQD2"/>
    <property type="match status" value="1"/>
</dbReference>
<dbReference type="Proteomes" id="UP000017820">
    <property type="component" value="Unassembled WGS sequence"/>
</dbReference>
<organism evidence="2 3">
    <name type="scientific">Pseudoalteromonas luteoviolacea (strain 2ta16)</name>
    <dbReference type="NCBI Taxonomy" id="1353533"/>
    <lineage>
        <taxon>Bacteria</taxon>
        <taxon>Pseudomonadati</taxon>
        <taxon>Pseudomonadota</taxon>
        <taxon>Gammaproteobacteria</taxon>
        <taxon>Alteromonadales</taxon>
        <taxon>Pseudoalteromonadaceae</taxon>
        <taxon>Pseudoalteromonas</taxon>
    </lineage>
</organism>
<dbReference type="CDD" id="cd03801">
    <property type="entry name" value="GT4_PimA-like"/>
    <property type="match status" value="1"/>
</dbReference>
<dbReference type="Gene3D" id="3.40.50.2000">
    <property type="entry name" value="Glycogen Phosphorylase B"/>
    <property type="match status" value="2"/>
</dbReference>
<dbReference type="RefSeq" id="WP_023397370.1">
    <property type="nucleotide sequence ID" value="NZ_AUSV01000006.1"/>
</dbReference>
<accession>V4HCC2</accession>
<dbReference type="InterPro" id="IPR001296">
    <property type="entry name" value="Glyco_trans_1"/>
</dbReference>
<dbReference type="InterPro" id="IPR050194">
    <property type="entry name" value="Glycosyltransferase_grp1"/>
</dbReference>
<keyword evidence="2" id="KW-0808">Transferase</keyword>
<sequence>MKVLFFQRVPALFRKEFFEQLNTKIDVFLATGTPSENENMKCFEEVSIKKHLKSEINYHLGDRVSYDSNWKKFVEDIEPDVVVITPTPRMLSNYLLIKHCKKKGIPVIGWGMGEMPNRAGFKRDLHAKIQRTLVAQLDGVACYSSTAKSYYQSLGVNSLTVAHNSIDTNKAIEDLDVVKSYDEDKLSEITEALGVDMSKRRLVYLGRIIPSKRLDKLVESLANVENVQLIVVGGGAEDYVESIRRLAQNNNVDILFVGHKSGVELAEVMHLAEMFVLPSLGGLAINHAMSFELPCIVSQGDGTERDLVTDDVNGYIFESENFDDLRQVLLKALKKDSFEEMGAASRSVIKNKVNINLMVEAMEKFLRSHSNVSNK</sequence>
<reference evidence="2 3" key="1">
    <citation type="submission" date="2013-07" db="EMBL/GenBank/DDBJ databases">
        <title>Draft genome sequence of Pseudoalteromonas luteoviolacea 2ta16.</title>
        <authorList>
            <person name="Allen E.E."/>
            <person name="Azam F."/>
            <person name="Podell S."/>
        </authorList>
    </citation>
    <scope>NUCLEOTIDE SEQUENCE [LARGE SCALE GENOMIC DNA]</scope>
    <source>
        <strain evidence="2 3">2ta16</strain>
    </source>
</reference>
<dbReference type="SUPFAM" id="SSF53756">
    <property type="entry name" value="UDP-Glycosyltransferase/glycogen phosphorylase"/>
    <property type="match status" value="1"/>
</dbReference>
<gene>
    <name evidence="2" type="ORF">PL2TA16_04387</name>
</gene>
<dbReference type="Pfam" id="PF00534">
    <property type="entry name" value="Glycos_transf_1"/>
    <property type="match status" value="1"/>
</dbReference>
<name>V4HCC2_PSEL2</name>
<evidence type="ECO:0000313" key="2">
    <source>
        <dbReference type="EMBL" id="ESP95131.1"/>
    </source>
</evidence>
<proteinExistence type="predicted"/>
<comment type="caution">
    <text evidence="2">The sequence shown here is derived from an EMBL/GenBank/DDBJ whole genome shotgun (WGS) entry which is preliminary data.</text>
</comment>
<dbReference type="PANTHER" id="PTHR45947:SF3">
    <property type="entry name" value="SULFOQUINOVOSYL TRANSFERASE SQD2"/>
    <property type="match status" value="1"/>
</dbReference>
<feature type="domain" description="Glycosyl transferase family 1" evidence="1">
    <location>
        <begin position="189"/>
        <end position="337"/>
    </location>
</feature>